<gene>
    <name evidence="2" type="ORF">THRCLA_21372</name>
</gene>
<reference evidence="2 3" key="1">
    <citation type="journal article" date="2014" name="Genome Biol. Evol.">
        <title>The secreted proteins of Achlya hypogyna and Thraustotheca clavata identify the ancestral oomycete secretome and reveal gene acquisitions by horizontal gene transfer.</title>
        <authorList>
            <person name="Misner I."/>
            <person name="Blouin N."/>
            <person name="Leonard G."/>
            <person name="Richards T.A."/>
            <person name="Lane C.E."/>
        </authorList>
    </citation>
    <scope>NUCLEOTIDE SEQUENCE [LARGE SCALE GENOMIC DNA]</scope>
    <source>
        <strain evidence="2 3">ATCC 34112</strain>
    </source>
</reference>
<accession>A0A1V9ZX56</accession>
<proteinExistence type="predicted"/>
<comment type="caution">
    <text evidence="2">The sequence shown here is derived from an EMBL/GenBank/DDBJ whole genome shotgun (WGS) entry which is preliminary data.</text>
</comment>
<keyword evidence="3" id="KW-1185">Reference proteome</keyword>
<evidence type="ECO:0000256" key="1">
    <source>
        <dbReference type="SAM" id="Phobius"/>
    </source>
</evidence>
<dbReference type="EMBL" id="JNBS01001105">
    <property type="protein sequence ID" value="OQS02605.1"/>
    <property type="molecule type" value="Genomic_DNA"/>
</dbReference>
<keyword evidence="1" id="KW-0812">Transmembrane</keyword>
<organism evidence="2 3">
    <name type="scientific">Thraustotheca clavata</name>
    <dbReference type="NCBI Taxonomy" id="74557"/>
    <lineage>
        <taxon>Eukaryota</taxon>
        <taxon>Sar</taxon>
        <taxon>Stramenopiles</taxon>
        <taxon>Oomycota</taxon>
        <taxon>Saprolegniomycetes</taxon>
        <taxon>Saprolegniales</taxon>
        <taxon>Achlyaceae</taxon>
        <taxon>Thraustotheca</taxon>
    </lineage>
</organism>
<feature type="transmembrane region" description="Helical" evidence="1">
    <location>
        <begin position="42"/>
        <end position="64"/>
    </location>
</feature>
<dbReference type="Proteomes" id="UP000243217">
    <property type="component" value="Unassembled WGS sequence"/>
</dbReference>
<name>A0A1V9ZX56_9STRA</name>
<dbReference type="OrthoDB" id="166244at2759"/>
<sequence length="68" mass="7448">MTLNSEGYDEVAQQNPSEHAITLPAFDPEVILQDEVKQLLSLTAPIILTYILGYLPGIMALILVGHID</sequence>
<dbReference type="AlphaFoldDB" id="A0A1V9ZX56"/>
<keyword evidence="1" id="KW-0472">Membrane</keyword>
<keyword evidence="1" id="KW-1133">Transmembrane helix</keyword>
<evidence type="ECO:0000313" key="3">
    <source>
        <dbReference type="Proteomes" id="UP000243217"/>
    </source>
</evidence>
<protein>
    <submittedName>
        <fullName evidence="2">Uncharacterized protein</fullName>
    </submittedName>
</protein>
<evidence type="ECO:0000313" key="2">
    <source>
        <dbReference type="EMBL" id="OQS02605.1"/>
    </source>
</evidence>